<evidence type="ECO:0000256" key="3">
    <source>
        <dbReference type="ARBA" id="ARBA00023002"/>
    </source>
</evidence>
<dbReference type="Pfam" id="PF12867">
    <property type="entry name" value="DinB_2"/>
    <property type="match status" value="1"/>
</dbReference>
<dbReference type="NCBIfam" id="TIGR03439">
    <property type="entry name" value="methyl_EasF"/>
    <property type="match status" value="1"/>
</dbReference>
<keyword evidence="4" id="KW-0408">Iron</keyword>
<dbReference type="AlphaFoldDB" id="A0A165H955"/>
<dbReference type="EMBL" id="KV407457">
    <property type="protein sequence ID" value="KZF23160.1"/>
    <property type="molecule type" value="Genomic_DNA"/>
</dbReference>
<reference evidence="10 11" key="1">
    <citation type="journal article" date="2016" name="Fungal Biol.">
        <title>The genome of Xylona heveae provides a window into fungal endophytism.</title>
        <authorList>
            <person name="Gazis R."/>
            <person name="Kuo A."/>
            <person name="Riley R."/>
            <person name="LaButti K."/>
            <person name="Lipzen A."/>
            <person name="Lin J."/>
            <person name="Amirebrahimi M."/>
            <person name="Hesse C.N."/>
            <person name="Spatafora J.W."/>
            <person name="Henrissat B."/>
            <person name="Hainaut M."/>
            <person name="Grigoriev I.V."/>
            <person name="Hibbett D.S."/>
        </authorList>
    </citation>
    <scope>NUCLEOTIDE SEQUENCE [LARGE SCALE GENOMIC DNA]</scope>
    <source>
        <strain evidence="10 11">TC161</strain>
    </source>
</reference>
<dbReference type="InterPro" id="IPR029063">
    <property type="entry name" value="SAM-dependent_MTases_sf"/>
</dbReference>
<dbReference type="STRING" id="1328760.A0A165H955"/>
<protein>
    <recommendedName>
        <fullName evidence="12">N-methyltransferase</fullName>
    </recommendedName>
</protein>
<keyword evidence="1" id="KW-0489">Methyltransferase</keyword>
<dbReference type="Pfam" id="PF03781">
    <property type="entry name" value="FGE-sulfatase"/>
    <property type="match status" value="1"/>
</dbReference>
<dbReference type="Gene3D" id="3.90.1580.10">
    <property type="entry name" value="paralog of FGE (formylglycine-generating enzyme)"/>
    <property type="match status" value="1"/>
</dbReference>
<keyword evidence="2" id="KW-0808">Transferase</keyword>
<dbReference type="InterPro" id="IPR017805">
    <property type="entry name" value="SAM_MeTrfase_EasF-type_put"/>
</dbReference>
<dbReference type="InterPro" id="IPR051128">
    <property type="entry name" value="EgtD_Methyltrsf_superfamily"/>
</dbReference>
<dbReference type="OrthoDB" id="659at2759"/>
<dbReference type="InterPro" id="IPR005532">
    <property type="entry name" value="SUMF_dom"/>
</dbReference>
<dbReference type="Gene3D" id="3.40.50.150">
    <property type="entry name" value="Vaccinia Virus protein VP39"/>
    <property type="match status" value="1"/>
</dbReference>
<evidence type="ECO:0000256" key="5">
    <source>
        <dbReference type="ARBA" id="ARBA00037882"/>
    </source>
</evidence>
<dbReference type="GO" id="GO:0052706">
    <property type="term" value="F:L-histidine N(alpha)-methyltransferase activity"/>
    <property type="evidence" value="ECO:0007669"/>
    <property type="project" value="EnsemblFungi"/>
</dbReference>
<name>A0A165H955_XYLHT</name>
<dbReference type="SUPFAM" id="SSF56436">
    <property type="entry name" value="C-type lectin-like"/>
    <property type="match status" value="1"/>
</dbReference>
<accession>A0A165H955</accession>
<dbReference type="GO" id="GO:0032259">
    <property type="term" value="P:methylation"/>
    <property type="evidence" value="ECO:0007669"/>
    <property type="project" value="UniProtKB-KW"/>
</dbReference>
<dbReference type="OMA" id="FKHWHPT"/>
<evidence type="ECO:0000259" key="8">
    <source>
        <dbReference type="Pfam" id="PF10017"/>
    </source>
</evidence>
<dbReference type="GO" id="GO:0052699">
    <property type="term" value="P:ergothioneine biosynthetic process"/>
    <property type="evidence" value="ECO:0007669"/>
    <property type="project" value="EnsemblFungi"/>
</dbReference>
<sequence length="885" mass="100199">MTATAIPPGAAPPTVLPRGLNPAGYKYQDGFGDGLNSKAPLAETRSTPTILDIRQNEIKFSIRDDMLQQLQPSGGQEKKLPTLLLYDEAGLKLFEQITYLEEYYLTNAEIEALEKHADRIAERIAPDSVMVELGSGNLRKVNILLSAIDRKAKHVQYYALDLSLPELQRTLSAIPEDKYRHVKCCGLLGTYDDGLVWLQKQENANKPKAILSLGSSVGNFSHGEAGDFLRRFALTMGEKDCMLLGLDACVNSSRVYHAYNDRHGLTHQFILNGLNHANQVLGKEIFRVEDWQVIGEFDEAARRHQAFVSPRKDVSIEQIQIKAGERLRIEESYKYPREIREKLFDHAGLCERATWTNDDGDYGIHMLCVPRFSYHLNPEQYAASPVPSLADWEGLWAAWDTVVRRMLPGEELHSKPIKLRNACIFYLGHIPTFLDIHLTRATAEAPTEPSYYREIFERGIDPDVDNPEQCHAHSEIPDTWPAAKEIIGYQNRVRERVDRYYKRNLAQTNRHLGRSLWLGFEHEAMHLETLLYMLLQSEKTLAPPEAVRPDFEAMARIAEQNAVPNQWVSIPEQEFTVGIHDPECDSGPERFFGWDNEKPPRLVRVPAFVSQARPITNGEYAAFLEQTQNFDIPVSWSETSKYIPANGNLKETINDSRPQSDILPRPSAAFMHGKSVRTVYGSISLSLALSWPVMASYNEVASYAAWMNGRIPNMEEVRSIYNYAEEVERLEAEKVLSKTISAVNGHLSNDGVEETPPQSPSRNELSSTEPRPNSQQYFRNLEGCNVGFRNWHPTAVTHLGNKLCGQGAAGGVWEWTSSVLEKFDGFEAMPSYPGYTADFFDTKHNIVLGGSWATHPRIAGRKSFVNWYQRNYPYVWAGARLVRDV</sequence>
<evidence type="ECO:0000259" key="7">
    <source>
        <dbReference type="Pfam" id="PF03781"/>
    </source>
</evidence>
<evidence type="ECO:0000313" key="11">
    <source>
        <dbReference type="Proteomes" id="UP000076632"/>
    </source>
</evidence>
<dbReference type="RefSeq" id="XP_018188715.1">
    <property type="nucleotide sequence ID" value="XM_018330966.1"/>
</dbReference>
<dbReference type="GeneID" id="28896103"/>
<gene>
    <name evidence="10" type="ORF">L228DRAFT_237753</name>
</gene>
<dbReference type="InterPro" id="IPR019257">
    <property type="entry name" value="MeTrfase_dom"/>
</dbReference>
<dbReference type="InterPro" id="IPR042095">
    <property type="entry name" value="SUMF_sf"/>
</dbReference>
<dbReference type="PANTHER" id="PTHR43397">
    <property type="entry name" value="ERGOTHIONEINE BIOSYNTHESIS PROTEIN 1"/>
    <property type="match status" value="1"/>
</dbReference>
<feature type="compositionally biased region" description="Polar residues" evidence="6">
    <location>
        <begin position="760"/>
        <end position="776"/>
    </location>
</feature>
<dbReference type="PANTHER" id="PTHR43397:SF1">
    <property type="entry name" value="ERGOTHIONEINE BIOSYNTHESIS PROTEIN 1"/>
    <property type="match status" value="1"/>
</dbReference>
<evidence type="ECO:0000256" key="4">
    <source>
        <dbReference type="ARBA" id="ARBA00023004"/>
    </source>
</evidence>
<evidence type="ECO:0000259" key="9">
    <source>
        <dbReference type="Pfam" id="PF12867"/>
    </source>
</evidence>
<feature type="domain" description="Sulfatase-modifying factor enzyme-like" evidence="7">
    <location>
        <begin position="566"/>
        <end position="883"/>
    </location>
</feature>
<organism evidence="10 11">
    <name type="scientific">Xylona heveae (strain CBS 132557 / TC161)</name>
    <dbReference type="NCBI Taxonomy" id="1328760"/>
    <lineage>
        <taxon>Eukaryota</taxon>
        <taxon>Fungi</taxon>
        <taxon>Dikarya</taxon>
        <taxon>Ascomycota</taxon>
        <taxon>Pezizomycotina</taxon>
        <taxon>Xylonomycetes</taxon>
        <taxon>Xylonales</taxon>
        <taxon>Xylonaceae</taxon>
        <taxon>Xylona</taxon>
    </lineage>
</organism>
<feature type="domain" description="Histidine-specific methyltransferase SAM-dependent" evidence="8">
    <location>
        <begin position="64"/>
        <end position="367"/>
    </location>
</feature>
<keyword evidence="3" id="KW-0560">Oxidoreductase</keyword>
<keyword evidence="11" id="KW-1185">Reference proteome</keyword>
<dbReference type="InParanoid" id="A0A165H955"/>
<proteinExistence type="predicted"/>
<dbReference type="Proteomes" id="UP000076632">
    <property type="component" value="Unassembled WGS sequence"/>
</dbReference>
<dbReference type="InterPro" id="IPR016187">
    <property type="entry name" value="CTDL_fold"/>
</dbReference>
<evidence type="ECO:0000313" key="10">
    <source>
        <dbReference type="EMBL" id="KZF23160.1"/>
    </source>
</evidence>
<dbReference type="GO" id="GO:1903257">
    <property type="term" value="P:selenoneine biosynthetic process"/>
    <property type="evidence" value="ECO:0007669"/>
    <property type="project" value="EnsemblFungi"/>
</dbReference>
<dbReference type="Pfam" id="PF10017">
    <property type="entry name" value="Methyltransf_33"/>
    <property type="match status" value="1"/>
</dbReference>
<evidence type="ECO:0000256" key="2">
    <source>
        <dbReference type="ARBA" id="ARBA00022679"/>
    </source>
</evidence>
<evidence type="ECO:0000256" key="1">
    <source>
        <dbReference type="ARBA" id="ARBA00022603"/>
    </source>
</evidence>
<feature type="region of interest" description="Disordered" evidence="6">
    <location>
        <begin position="746"/>
        <end position="776"/>
    </location>
</feature>
<comment type="pathway">
    <text evidence="5">Amino-acid biosynthesis; ergothioneine biosynthesis.</text>
</comment>
<feature type="domain" description="DinB-like" evidence="9">
    <location>
        <begin position="395"/>
        <end position="530"/>
    </location>
</feature>
<evidence type="ECO:0008006" key="12">
    <source>
        <dbReference type="Google" id="ProtNLM"/>
    </source>
</evidence>
<evidence type="ECO:0000256" key="6">
    <source>
        <dbReference type="SAM" id="MobiDB-lite"/>
    </source>
</evidence>
<dbReference type="InterPro" id="IPR024775">
    <property type="entry name" value="DinB-like"/>
</dbReference>